<comment type="subcellular location">
    <subcellularLocation>
        <location evidence="1">Membrane</location>
    </subcellularLocation>
</comment>
<keyword evidence="2 5" id="KW-0812">Transmembrane</keyword>
<protein>
    <recommendedName>
        <fullName evidence="6">Motility protein B-like N-terminal domain-containing protein</fullName>
    </recommendedName>
</protein>
<dbReference type="RefSeq" id="WP_171184954.1">
    <property type="nucleotide sequence ID" value="NZ_WTPX01000028.1"/>
</dbReference>
<dbReference type="PANTHER" id="PTHR30329:SF21">
    <property type="entry name" value="LIPOPROTEIN YIAD-RELATED"/>
    <property type="match status" value="1"/>
</dbReference>
<dbReference type="Pfam" id="PF13677">
    <property type="entry name" value="MotB_plug"/>
    <property type="match status" value="1"/>
</dbReference>
<dbReference type="EMBL" id="WTPX01000028">
    <property type="protein sequence ID" value="NNJ25207.1"/>
    <property type="molecule type" value="Genomic_DNA"/>
</dbReference>
<dbReference type="InterPro" id="IPR025713">
    <property type="entry name" value="MotB-like_N_dom"/>
</dbReference>
<comment type="caution">
    <text evidence="7">The sequence shown here is derived from an EMBL/GenBank/DDBJ whole genome shotgun (WGS) entry which is preliminary data.</text>
</comment>
<evidence type="ECO:0000259" key="6">
    <source>
        <dbReference type="Pfam" id="PF13677"/>
    </source>
</evidence>
<evidence type="ECO:0000256" key="3">
    <source>
        <dbReference type="ARBA" id="ARBA00023136"/>
    </source>
</evidence>
<dbReference type="InterPro" id="IPR050330">
    <property type="entry name" value="Bact_OuterMem_StrucFunc"/>
</dbReference>
<evidence type="ECO:0000313" key="7">
    <source>
        <dbReference type="EMBL" id="NNJ25207.1"/>
    </source>
</evidence>
<evidence type="ECO:0000256" key="2">
    <source>
        <dbReference type="ARBA" id="ARBA00022692"/>
    </source>
</evidence>
<name>A0ABX1VBF0_9PLAN</name>
<dbReference type="Proteomes" id="UP000609651">
    <property type="component" value="Unassembled WGS sequence"/>
</dbReference>
<feature type="transmembrane region" description="Helical" evidence="5">
    <location>
        <begin position="15"/>
        <end position="35"/>
    </location>
</feature>
<keyword evidence="5" id="KW-1133">Transmembrane helix</keyword>
<keyword evidence="8" id="KW-1185">Reference proteome</keyword>
<proteinExistence type="predicted"/>
<gene>
    <name evidence="7" type="ORF">LzC2_12750</name>
</gene>
<evidence type="ECO:0000313" key="8">
    <source>
        <dbReference type="Proteomes" id="UP000609651"/>
    </source>
</evidence>
<evidence type="ECO:0000256" key="4">
    <source>
        <dbReference type="SAM" id="MobiDB-lite"/>
    </source>
</evidence>
<accession>A0ABX1VBF0</accession>
<dbReference type="SUPFAM" id="SSF103088">
    <property type="entry name" value="OmpA-like"/>
    <property type="match status" value="1"/>
</dbReference>
<sequence>MDADDDAPPGVPEWVVTYGDMMSLLLTFFIMLVSMSEISEKSKYREVLASLHDRLGYAGGARSSPGDELAGTASASIDAEAGEAPVDQAGDGGTPRPTSPGVQTMLTRERPGRPVSAGAAVRFDPGADAPASGEPATLNALAAAIAGKPQMIELRGYAADGAETTLAYRRARKVLDELTARGVRPGRFRMRTGGFAAEQAVDAPDAPPVDRVEVWVLDRLAADPRAGF</sequence>
<evidence type="ECO:0000256" key="5">
    <source>
        <dbReference type="SAM" id="Phobius"/>
    </source>
</evidence>
<keyword evidence="3 5" id="KW-0472">Membrane</keyword>
<dbReference type="PANTHER" id="PTHR30329">
    <property type="entry name" value="STATOR ELEMENT OF FLAGELLAR MOTOR COMPLEX"/>
    <property type="match status" value="1"/>
</dbReference>
<evidence type="ECO:0000256" key="1">
    <source>
        <dbReference type="ARBA" id="ARBA00004370"/>
    </source>
</evidence>
<reference evidence="7 8" key="1">
    <citation type="journal article" date="2020" name="Syst. Appl. Microbiol.">
        <title>Alienimonas chondri sp. nov., a novel planctomycete isolated from the biofilm of the red alga Chondrus crispus.</title>
        <authorList>
            <person name="Vitorino I."/>
            <person name="Albuquerque L."/>
            <person name="Wiegand S."/>
            <person name="Kallscheuer N."/>
            <person name="da Costa M.S."/>
            <person name="Lobo-da-Cunha A."/>
            <person name="Jogler C."/>
            <person name="Lage O.M."/>
        </authorList>
    </citation>
    <scope>NUCLEOTIDE SEQUENCE [LARGE SCALE GENOMIC DNA]</scope>
    <source>
        <strain evidence="7 8">LzC2</strain>
    </source>
</reference>
<dbReference type="InterPro" id="IPR036737">
    <property type="entry name" value="OmpA-like_sf"/>
</dbReference>
<feature type="domain" description="Motility protein B-like N-terminal" evidence="6">
    <location>
        <begin position="10"/>
        <end position="54"/>
    </location>
</feature>
<dbReference type="Gene3D" id="3.30.1330.60">
    <property type="entry name" value="OmpA-like domain"/>
    <property type="match status" value="1"/>
</dbReference>
<feature type="region of interest" description="Disordered" evidence="4">
    <location>
        <begin position="84"/>
        <end position="114"/>
    </location>
</feature>
<organism evidence="7 8">
    <name type="scientific">Alienimonas chondri</name>
    <dbReference type="NCBI Taxonomy" id="2681879"/>
    <lineage>
        <taxon>Bacteria</taxon>
        <taxon>Pseudomonadati</taxon>
        <taxon>Planctomycetota</taxon>
        <taxon>Planctomycetia</taxon>
        <taxon>Planctomycetales</taxon>
        <taxon>Planctomycetaceae</taxon>
        <taxon>Alienimonas</taxon>
    </lineage>
</organism>